<dbReference type="Gene3D" id="2.60.40.150">
    <property type="entry name" value="C2 domain"/>
    <property type="match status" value="2"/>
</dbReference>
<evidence type="ECO:0000256" key="6">
    <source>
        <dbReference type="SAM" id="MobiDB-lite"/>
    </source>
</evidence>
<dbReference type="AlphaFoldDB" id="A0A8D8HPG9"/>
<dbReference type="EMBL" id="HBUE01019515">
    <property type="protein sequence ID" value="CAG6451922.1"/>
    <property type="molecule type" value="Transcribed_RNA"/>
</dbReference>
<evidence type="ECO:0000256" key="3">
    <source>
        <dbReference type="ARBA" id="ARBA00023018"/>
    </source>
</evidence>
<feature type="region of interest" description="Disordered" evidence="6">
    <location>
        <begin position="182"/>
        <end position="240"/>
    </location>
</feature>
<evidence type="ECO:0000259" key="9">
    <source>
        <dbReference type="PROSITE" id="PS50106"/>
    </source>
</evidence>
<dbReference type="Gene3D" id="2.30.42.10">
    <property type="match status" value="1"/>
</dbReference>
<dbReference type="GO" id="GO:0042734">
    <property type="term" value="C:presynaptic membrane"/>
    <property type="evidence" value="ECO:0007669"/>
    <property type="project" value="TreeGrafter"/>
</dbReference>
<dbReference type="PROSITE" id="PS50106">
    <property type="entry name" value="PDZ"/>
    <property type="match status" value="1"/>
</dbReference>
<dbReference type="Pfam" id="PF00595">
    <property type="entry name" value="PDZ"/>
    <property type="match status" value="1"/>
</dbReference>
<dbReference type="InterPro" id="IPR001841">
    <property type="entry name" value="Znf_RING"/>
</dbReference>
<dbReference type="InterPro" id="IPR001478">
    <property type="entry name" value="PDZ"/>
</dbReference>
<evidence type="ECO:0000256" key="5">
    <source>
        <dbReference type="PROSITE-ProRule" id="PRU00175"/>
    </source>
</evidence>
<feature type="domain" description="C2" evidence="7">
    <location>
        <begin position="580"/>
        <end position="705"/>
    </location>
</feature>
<dbReference type="InterPro" id="IPR000008">
    <property type="entry name" value="C2_dom"/>
</dbReference>
<keyword evidence="1 5" id="KW-0863">Zinc-finger</keyword>
<feature type="region of interest" description="Disordered" evidence="6">
    <location>
        <begin position="526"/>
        <end position="579"/>
    </location>
</feature>
<proteinExistence type="predicted"/>
<feature type="region of interest" description="Disordered" evidence="6">
    <location>
        <begin position="355"/>
        <end position="379"/>
    </location>
</feature>
<dbReference type="EMBL" id="HBUE01326564">
    <property type="protein sequence ID" value="CAG6591156.1"/>
    <property type="molecule type" value="Transcribed_RNA"/>
</dbReference>
<evidence type="ECO:0000313" key="10">
    <source>
        <dbReference type="EMBL" id="CAG6539130.1"/>
    </source>
</evidence>
<dbReference type="GO" id="GO:0048791">
    <property type="term" value="P:calcium ion-regulated exocytosis of neurotransmitter"/>
    <property type="evidence" value="ECO:0007669"/>
    <property type="project" value="TreeGrafter"/>
</dbReference>
<sequence>MLPTNVMSFMKKMVAPEDVPQHGNAESTGTFGKLKQTLSSSLLTAQDRVNKMSPRPSLIPDVDSSSEPIQQHIVKPEIPKPVGRSGSCRICLKAFKPNEYSKTCVECDQKVCEDCASYSKLEQNEAAEASWRCSVCRRKMASRVFLPPQESTDSILEIPVLETLQRRHSDVKLGSTQCLGVSNGTALAPPRSPELRRHSDVSPASLKELEKLKGTNASDTEWKKGHSACPSRSSSPPRRMELETAASRIASRRPSMRMTRQRSYDDEIKSVNNEPSKIEPILGLPAPMPRRKSAYDVYAPGVLASALQNAQLKEPDAPGSRRPSFKIPVADNNYDNEECPSPDHINQAVLTVDEDRKTRRRGSQLPDISALRGNQNPNQMQMPVYQCPALEDLEAPRRQTSLDGEAIKIVIHDVDSGPLCASKRRVILQKDPADKAHRTRGFGMRVVGGKTGTDGRLFAYIVWTVPGGPAEKGGLQQGDKILEWCGTSLVDRSFEEVCAIMDRTGEVIELLVEHASDLQIGFDMMEDGAPGPNNQMKCNSDMSNLGFASENESAADKSPSSPTRRKLPKTPEQLAREKQVSGRVQIQVWYHGDRSELVVSLMAADDLPPRDESMGYGGFPEAYASIKVMPKTNETHVMQTEVSSPSCNPIWNATITFRGISSDTLFDRYIEVILYDLLPQSEPIFLGECNVMLQKAFLDDVAVWYRLEDPKQLRGAPTSKMNWSSPRNSISGDVTKLIRGSDYRFQRSVSDDVDSIGDGSSLLHPDHAWAFSRRGSSQSETLEIETYQLGKDFSKSLPGSRRSSFQDQEKCKSGEIAQSFAHSRERRRSSVAKRNPDELRRAFNQSRGEFIRTMSLSRELERKNSIKNFNQSLSERNSEQIERMISTIRVKSDSSKELQIDANASSYISSLGPGQILPKGINSSLRCVGELNLAVSLEKAVLELKVLGARNLIPDDSEAIPDTYVKCYLKDGDRLRHKKKTRVVKYCLEPQYNQVLKYSASELFGRTLLVTVWQKSTGFEHNQSIGGAELFFNTYKMKAPVQGWYPLFPSQHILSNPNDSP</sequence>
<protein>
    <submittedName>
        <fullName evidence="10">Protein piccolo</fullName>
    </submittedName>
</protein>
<dbReference type="PROSITE" id="PS50089">
    <property type="entry name" value="ZF_RING_2"/>
    <property type="match status" value="1"/>
</dbReference>
<evidence type="ECO:0000259" key="8">
    <source>
        <dbReference type="PROSITE" id="PS50089"/>
    </source>
</evidence>
<dbReference type="GO" id="GO:0044325">
    <property type="term" value="F:transmembrane transporter binding"/>
    <property type="evidence" value="ECO:0007669"/>
    <property type="project" value="TreeGrafter"/>
</dbReference>
<dbReference type="SUPFAM" id="SSF49562">
    <property type="entry name" value="C2 domain (Calcium/lipid-binding domain, CaLB)"/>
    <property type="match status" value="2"/>
</dbReference>
<dbReference type="GO" id="GO:0031267">
    <property type="term" value="F:small GTPase binding"/>
    <property type="evidence" value="ECO:0007669"/>
    <property type="project" value="InterPro"/>
</dbReference>
<dbReference type="EMBL" id="HBUE01326563">
    <property type="protein sequence ID" value="CAG6591155.1"/>
    <property type="molecule type" value="Transcribed_RNA"/>
</dbReference>
<organism evidence="10">
    <name type="scientific">Culex pipiens</name>
    <name type="common">House mosquito</name>
    <dbReference type="NCBI Taxonomy" id="7175"/>
    <lineage>
        <taxon>Eukaryota</taxon>
        <taxon>Metazoa</taxon>
        <taxon>Ecdysozoa</taxon>
        <taxon>Arthropoda</taxon>
        <taxon>Hexapoda</taxon>
        <taxon>Insecta</taxon>
        <taxon>Pterygota</taxon>
        <taxon>Neoptera</taxon>
        <taxon>Endopterygota</taxon>
        <taxon>Diptera</taxon>
        <taxon>Nematocera</taxon>
        <taxon>Culicoidea</taxon>
        <taxon>Culicidae</taxon>
        <taxon>Culicinae</taxon>
        <taxon>Culicini</taxon>
        <taxon>Culex</taxon>
        <taxon>Culex</taxon>
    </lineage>
</organism>
<feature type="domain" description="PDZ" evidence="9">
    <location>
        <begin position="425"/>
        <end position="516"/>
    </location>
</feature>
<dbReference type="GO" id="GO:0008270">
    <property type="term" value="F:zinc ion binding"/>
    <property type="evidence" value="ECO:0007669"/>
    <property type="project" value="UniProtKB-KW"/>
</dbReference>
<dbReference type="SMART" id="SM00239">
    <property type="entry name" value="C2"/>
    <property type="match status" value="2"/>
</dbReference>
<keyword evidence="2" id="KW-0862">Zinc</keyword>
<feature type="compositionally biased region" description="Polar residues" evidence="6">
    <location>
        <begin position="532"/>
        <end position="543"/>
    </location>
</feature>
<dbReference type="PROSITE" id="PS50004">
    <property type="entry name" value="C2"/>
    <property type="match status" value="2"/>
</dbReference>
<feature type="domain" description="RING-type" evidence="8">
    <location>
        <begin position="88"/>
        <end position="137"/>
    </location>
</feature>
<dbReference type="GO" id="GO:0048167">
    <property type="term" value="P:regulation of synaptic plasticity"/>
    <property type="evidence" value="ECO:0007669"/>
    <property type="project" value="TreeGrafter"/>
</dbReference>
<evidence type="ECO:0000256" key="2">
    <source>
        <dbReference type="ARBA" id="ARBA00022833"/>
    </source>
</evidence>
<dbReference type="GO" id="GO:0042391">
    <property type="term" value="P:regulation of membrane potential"/>
    <property type="evidence" value="ECO:0007669"/>
    <property type="project" value="TreeGrafter"/>
</dbReference>
<keyword evidence="1 5" id="KW-0479">Metal-binding</keyword>
<dbReference type="InterPro" id="IPR035892">
    <property type="entry name" value="C2_domain_sf"/>
</dbReference>
<name>A0A8D8HPG9_CULPI</name>
<dbReference type="FunFam" id="2.60.40.150:FF:000202">
    <property type="entry name" value="Uncharacterized protein, isoform B"/>
    <property type="match status" value="1"/>
</dbReference>
<dbReference type="PANTHER" id="PTHR12157">
    <property type="entry name" value="REGULATING SYNAPTIC MEMBRANE EXOCYTOSIS PROTEIN"/>
    <property type="match status" value="1"/>
</dbReference>
<dbReference type="EMBL" id="HBUE01219984">
    <property type="protein sequence ID" value="CAG6539136.1"/>
    <property type="molecule type" value="Transcribed_RNA"/>
</dbReference>
<dbReference type="InterPro" id="IPR011011">
    <property type="entry name" value="Znf_FYVE_PHD"/>
</dbReference>
<feature type="domain" description="C2" evidence="7">
    <location>
        <begin position="927"/>
        <end position="1045"/>
    </location>
</feature>
<dbReference type="CDD" id="cd06714">
    <property type="entry name" value="PDZ_RIM-like"/>
    <property type="match status" value="1"/>
</dbReference>
<dbReference type="EMBL" id="HBUE01219985">
    <property type="protein sequence ID" value="CAG6539137.1"/>
    <property type="molecule type" value="Transcribed_RNA"/>
</dbReference>
<comment type="subcellular location">
    <subcellularLocation>
        <location evidence="4">Synapse</location>
    </subcellularLocation>
</comment>
<dbReference type="EMBL" id="HBUE01326556">
    <property type="protein sequence ID" value="CAG6591149.1"/>
    <property type="molecule type" value="Transcribed_RNA"/>
</dbReference>
<keyword evidence="3" id="KW-0770">Synapse</keyword>
<dbReference type="EMBL" id="HBUE01019509">
    <property type="protein sequence ID" value="CAG6451916.1"/>
    <property type="molecule type" value="Transcribed_RNA"/>
</dbReference>
<dbReference type="PANTHER" id="PTHR12157:SF24">
    <property type="entry name" value="FIFE, ISOFORM D"/>
    <property type="match status" value="1"/>
</dbReference>
<dbReference type="Gene3D" id="3.30.40.10">
    <property type="entry name" value="Zinc/RING finger domain, C3HC4 (zinc finger)"/>
    <property type="match status" value="1"/>
</dbReference>
<reference evidence="10" key="1">
    <citation type="submission" date="2021-05" db="EMBL/GenBank/DDBJ databases">
        <authorList>
            <person name="Alioto T."/>
            <person name="Alioto T."/>
            <person name="Gomez Garrido J."/>
        </authorList>
    </citation>
    <scope>NUCLEOTIDE SEQUENCE</scope>
</reference>
<dbReference type="GO" id="GO:0048788">
    <property type="term" value="C:cytoskeleton of presynaptic active zone"/>
    <property type="evidence" value="ECO:0007669"/>
    <property type="project" value="TreeGrafter"/>
</dbReference>
<evidence type="ECO:0000256" key="4">
    <source>
        <dbReference type="ARBA" id="ARBA00034103"/>
    </source>
</evidence>
<dbReference type="EMBL" id="HBUE01219977">
    <property type="protein sequence ID" value="CAG6539130.1"/>
    <property type="molecule type" value="Transcribed_RNA"/>
</dbReference>
<dbReference type="InterPro" id="IPR013083">
    <property type="entry name" value="Znf_RING/FYVE/PHD"/>
</dbReference>
<evidence type="ECO:0000259" key="7">
    <source>
        <dbReference type="PROSITE" id="PS50004"/>
    </source>
</evidence>
<dbReference type="GO" id="GO:0050806">
    <property type="term" value="P:positive regulation of synaptic transmission"/>
    <property type="evidence" value="ECO:0007669"/>
    <property type="project" value="TreeGrafter"/>
</dbReference>
<dbReference type="SUPFAM" id="SSF57903">
    <property type="entry name" value="FYVE/PHD zinc finger"/>
    <property type="match status" value="1"/>
</dbReference>
<accession>A0A8D8HPG9</accession>
<dbReference type="SUPFAM" id="SSF50156">
    <property type="entry name" value="PDZ domain-like"/>
    <property type="match status" value="1"/>
</dbReference>
<dbReference type="SMART" id="SM00228">
    <property type="entry name" value="PDZ"/>
    <property type="match status" value="1"/>
</dbReference>
<dbReference type="FunFam" id="2.30.42.10:FF:000204">
    <property type="entry name" value="Fife, isoform B"/>
    <property type="match status" value="1"/>
</dbReference>
<dbReference type="InterPro" id="IPR036034">
    <property type="entry name" value="PDZ_sf"/>
</dbReference>
<evidence type="ECO:0000256" key="1">
    <source>
        <dbReference type="ARBA" id="ARBA00022771"/>
    </source>
</evidence>
<dbReference type="InterPro" id="IPR039032">
    <property type="entry name" value="Rim-like"/>
</dbReference>
<dbReference type="Pfam" id="PF00168">
    <property type="entry name" value="C2"/>
    <property type="match status" value="2"/>
</dbReference>